<feature type="compositionally biased region" description="Low complexity" evidence="1">
    <location>
        <begin position="7"/>
        <end position="18"/>
    </location>
</feature>
<sequence length="166" mass="18706">MNRSLASSTIKESSTKTIPPAKSTQSEKSEHYGMEEKLEKKKLELREKRRVRSIIIGRVIRAILHLLLAIGLLVLVILALYIVWEMGTTSSVLSKAWKFHPLPVTYPFDRFAVSSNSEMCNELARILHVEGHSFLGVATAVMTCLHITEPNRRKVYDPGVAIFADM</sequence>
<evidence type="ECO:0000256" key="2">
    <source>
        <dbReference type="SAM" id="Phobius"/>
    </source>
</evidence>
<keyword evidence="2" id="KW-0472">Membrane</keyword>
<keyword evidence="2" id="KW-1133">Transmembrane helix</keyword>
<dbReference type="AlphaFoldDB" id="A0A158PKL0"/>
<gene>
    <name evidence="3" type="ORF">ACOC_LOCUS10225</name>
</gene>
<dbReference type="WBParaSite" id="ACOC_0001022401-mRNA-1">
    <property type="protein sequence ID" value="ACOC_0001022401-mRNA-1"/>
    <property type="gene ID" value="ACOC_0001022401"/>
</dbReference>
<protein>
    <submittedName>
        <fullName evidence="5">Transmembrane protein</fullName>
    </submittedName>
</protein>
<dbReference type="OrthoDB" id="5859365at2759"/>
<dbReference type="Proteomes" id="UP000267027">
    <property type="component" value="Unassembled WGS sequence"/>
</dbReference>
<reference evidence="5" key="1">
    <citation type="submission" date="2016-04" db="UniProtKB">
        <authorList>
            <consortium name="WormBaseParasite"/>
        </authorList>
    </citation>
    <scope>IDENTIFICATION</scope>
</reference>
<evidence type="ECO:0000313" key="5">
    <source>
        <dbReference type="WBParaSite" id="ACOC_0001022401-mRNA-1"/>
    </source>
</evidence>
<accession>A0A158PKL0</accession>
<organism evidence="5">
    <name type="scientific">Angiostrongylus costaricensis</name>
    <name type="common">Nematode worm</name>
    <dbReference type="NCBI Taxonomy" id="334426"/>
    <lineage>
        <taxon>Eukaryota</taxon>
        <taxon>Metazoa</taxon>
        <taxon>Ecdysozoa</taxon>
        <taxon>Nematoda</taxon>
        <taxon>Chromadorea</taxon>
        <taxon>Rhabditida</taxon>
        <taxon>Rhabditina</taxon>
        <taxon>Rhabditomorpha</taxon>
        <taxon>Strongyloidea</taxon>
        <taxon>Metastrongylidae</taxon>
        <taxon>Angiostrongylus</taxon>
    </lineage>
</organism>
<evidence type="ECO:0000256" key="1">
    <source>
        <dbReference type="SAM" id="MobiDB-lite"/>
    </source>
</evidence>
<evidence type="ECO:0000313" key="3">
    <source>
        <dbReference type="EMBL" id="VDM61810.1"/>
    </source>
</evidence>
<keyword evidence="4" id="KW-1185">Reference proteome</keyword>
<feature type="region of interest" description="Disordered" evidence="1">
    <location>
        <begin position="1"/>
        <end position="34"/>
    </location>
</feature>
<evidence type="ECO:0000313" key="4">
    <source>
        <dbReference type="Proteomes" id="UP000267027"/>
    </source>
</evidence>
<reference evidence="3 4" key="2">
    <citation type="submission" date="2018-11" db="EMBL/GenBank/DDBJ databases">
        <authorList>
            <consortium name="Pathogen Informatics"/>
        </authorList>
    </citation>
    <scope>NUCLEOTIDE SEQUENCE [LARGE SCALE GENOMIC DNA]</scope>
    <source>
        <strain evidence="3 4">Costa Rica</strain>
    </source>
</reference>
<dbReference type="EMBL" id="UYYA01004429">
    <property type="protein sequence ID" value="VDM61810.1"/>
    <property type="molecule type" value="Genomic_DNA"/>
</dbReference>
<keyword evidence="2" id="KW-0812">Transmembrane</keyword>
<feature type="compositionally biased region" description="Basic and acidic residues" evidence="1">
    <location>
        <begin position="25"/>
        <end position="34"/>
    </location>
</feature>
<proteinExistence type="predicted"/>
<feature type="transmembrane region" description="Helical" evidence="2">
    <location>
        <begin position="59"/>
        <end position="84"/>
    </location>
</feature>
<name>A0A158PKL0_ANGCS</name>